<dbReference type="GO" id="GO:0006508">
    <property type="term" value="P:proteolysis"/>
    <property type="evidence" value="ECO:0007669"/>
    <property type="project" value="UniProtKB-KW"/>
</dbReference>
<dbReference type="Proteomes" id="UP000198379">
    <property type="component" value="Unassembled WGS sequence"/>
</dbReference>
<dbReference type="EMBL" id="FZNY01000004">
    <property type="protein sequence ID" value="SNR92370.1"/>
    <property type="molecule type" value="Genomic_DNA"/>
</dbReference>
<dbReference type="SUPFAM" id="SSF50630">
    <property type="entry name" value="Acid proteases"/>
    <property type="match status" value="1"/>
</dbReference>
<dbReference type="RefSeq" id="WP_089372072.1">
    <property type="nucleotide sequence ID" value="NZ_BMEP01000007.1"/>
</dbReference>
<dbReference type="AlphaFoldDB" id="A0A239A9W6"/>
<dbReference type="Gene3D" id="2.40.70.10">
    <property type="entry name" value="Acid Proteases"/>
    <property type="match status" value="1"/>
</dbReference>
<dbReference type="CDD" id="cd05483">
    <property type="entry name" value="retropepsin_like_bacteria"/>
    <property type="match status" value="1"/>
</dbReference>
<proteinExistence type="predicted"/>
<keyword evidence="1" id="KW-0645">Protease</keyword>
<dbReference type="PROSITE" id="PS00141">
    <property type="entry name" value="ASP_PROTEASE"/>
    <property type="match status" value="1"/>
</dbReference>
<dbReference type="InterPro" id="IPR001969">
    <property type="entry name" value="Aspartic_peptidase_AS"/>
</dbReference>
<dbReference type="OrthoDB" id="5975497at2"/>
<accession>A0A239A9W6</accession>
<evidence type="ECO:0000313" key="1">
    <source>
        <dbReference type="EMBL" id="SNR92370.1"/>
    </source>
</evidence>
<sequence>MASLREFLLAKGYTRIRLFPTLTQHLEITAKINGVKGSFILDTGASNSCIDFNFATHFKLISQESEVLAAGAGATDMRTEISKDNTIKIGTWKREDINLVLFDLSHVNTALENHNTPPVHGILGADILNLGKGIIDYQYTCLYLKK</sequence>
<name>A0A239A9W6_9FLAO</name>
<dbReference type="GO" id="GO:0004190">
    <property type="term" value="F:aspartic-type endopeptidase activity"/>
    <property type="evidence" value="ECO:0007669"/>
    <property type="project" value="InterPro"/>
</dbReference>
<reference evidence="1 2" key="1">
    <citation type="submission" date="2017-06" db="EMBL/GenBank/DDBJ databases">
        <authorList>
            <person name="Kim H.J."/>
            <person name="Triplett B.A."/>
        </authorList>
    </citation>
    <scope>NUCLEOTIDE SEQUENCE [LARGE SCALE GENOMIC DNA]</scope>
    <source>
        <strain evidence="1 2">DSM 25597</strain>
    </source>
</reference>
<dbReference type="InterPro" id="IPR034122">
    <property type="entry name" value="Retropepsin-like_bacterial"/>
</dbReference>
<evidence type="ECO:0000313" key="2">
    <source>
        <dbReference type="Proteomes" id="UP000198379"/>
    </source>
</evidence>
<dbReference type="Pfam" id="PF13650">
    <property type="entry name" value="Asp_protease_2"/>
    <property type="match status" value="1"/>
</dbReference>
<keyword evidence="1" id="KW-0378">Hydrolase</keyword>
<dbReference type="InterPro" id="IPR021109">
    <property type="entry name" value="Peptidase_aspartic_dom_sf"/>
</dbReference>
<gene>
    <name evidence="1" type="ORF">SAMN06265376_104265</name>
</gene>
<keyword evidence="2" id="KW-1185">Reference proteome</keyword>
<organism evidence="1 2">
    <name type="scientific">Dokdonia pacifica</name>
    <dbReference type="NCBI Taxonomy" id="1627892"/>
    <lineage>
        <taxon>Bacteria</taxon>
        <taxon>Pseudomonadati</taxon>
        <taxon>Bacteroidota</taxon>
        <taxon>Flavobacteriia</taxon>
        <taxon>Flavobacteriales</taxon>
        <taxon>Flavobacteriaceae</taxon>
        <taxon>Dokdonia</taxon>
    </lineage>
</organism>
<protein>
    <submittedName>
        <fullName evidence="1">Aspartyl protease</fullName>
    </submittedName>
</protein>